<keyword evidence="4 5" id="KW-0067">ATP-binding</keyword>
<dbReference type="SUPFAM" id="SSF52540">
    <property type="entry name" value="P-loop containing nucleoside triphosphate hydrolases"/>
    <property type="match status" value="1"/>
</dbReference>
<dbReference type="InterPro" id="IPR003439">
    <property type="entry name" value="ABC_transporter-like_ATP-bd"/>
</dbReference>
<dbReference type="Pfam" id="PF00005">
    <property type="entry name" value="ABC_tran"/>
    <property type="match status" value="1"/>
</dbReference>
<name>A0ABN8DXX5_9VIBR</name>
<dbReference type="NCBIfam" id="NF007480">
    <property type="entry name" value="PRK10070.1"/>
    <property type="match status" value="1"/>
</dbReference>
<dbReference type="NCBIfam" id="TIGR01186">
    <property type="entry name" value="proV"/>
    <property type="match status" value="1"/>
</dbReference>
<comment type="subcellular location">
    <subcellularLocation>
        <location evidence="5">Cell inner membrane</location>
        <topology evidence="5">Peripheral membrane protein</topology>
    </subcellularLocation>
</comment>
<keyword evidence="5" id="KW-1003">Cell membrane</keyword>
<evidence type="ECO:0000256" key="5">
    <source>
        <dbReference type="RuleBase" id="RU369116"/>
    </source>
</evidence>
<evidence type="ECO:0000259" key="6">
    <source>
        <dbReference type="PROSITE" id="PS50893"/>
    </source>
</evidence>
<keyword evidence="5" id="KW-0997">Cell inner membrane</keyword>
<dbReference type="EC" id="7.6.2.9" evidence="5"/>
<dbReference type="PROSITE" id="PS00211">
    <property type="entry name" value="ABC_TRANSPORTER_1"/>
    <property type="match status" value="1"/>
</dbReference>
<feature type="domain" description="ABC transporter" evidence="6">
    <location>
        <begin position="29"/>
        <end position="265"/>
    </location>
</feature>
<dbReference type="CDD" id="cd09831">
    <property type="entry name" value="CBS_pair_ABC_Gly_Pro_assoc"/>
    <property type="match status" value="1"/>
</dbReference>
<dbReference type="InterPro" id="IPR017871">
    <property type="entry name" value="ABC_transporter-like_CS"/>
</dbReference>
<sequence>MTTMLEVKNLYKVFGDAPQAALSLLKQGMSKTEIFEETGATIGVQDVSLSIQQGEVFVIMGLSGSGKSTLVRLLNRLIEPTQGEVTFRGQDIAHISEQALRDVRRQHMSMVFQNFALMPHMTVVENTAFGLELAGITADARKQSAMAALARVGLEPYADAYPDALSGGMKQRVGLARALANDPDILLMDEAFSALDPLIRTEMQDELLRLQSSDQRTIVFISHDLDEAMRIGDRIAIMQDGVVVQVGTPDEILHQPANDYVSSFFRGVNVASVFSAGDLARKRPSAIFKKGLQDGPAAALQQLLDHDREYGVLLTPQNQFIGMMSVEALHQAHSQNLPIDAAVLKNSHSVLPEQPIGDVIGDVAKVPYPLPVVDKDGFYHGVISKTRLLQTLDRA</sequence>
<dbReference type="InterPro" id="IPR046342">
    <property type="entry name" value="CBS_dom_sf"/>
</dbReference>
<comment type="similarity">
    <text evidence="1 5">Belongs to the ABC transporter superfamily.</text>
</comment>
<keyword evidence="8" id="KW-1185">Reference proteome</keyword>
<dbReference type="RefSeq" id="WP_237468512.1">
    <property type="nucleotide sequence ID" value="NZ_CAKLDI010000002.1"/>
</dbReference>
<dbReference type="PANTHER" id="PTHR43869">
    <property type="entry name" value="GLYCINE BETAINE/PROLINE BETAINE TRANSPORT SYSTEM ATP-BINDING PROTEIN PROV"/>
    <property type="match status" value="1"/>
</dbReference>
<dbReference type="PROSITE" id="PS50893">
    <property type="entry name" value="ABC_TRANSPORTER_2"/>
    <property type="match status" value="1"/>
</dbReference>
<evidence type="ECO:0000313" key="8">
    <source>
        <dbReference type="Proteomes" id="UP000838672"/>
    </source>
</evidence>
<organism evidence="7 8">
    <name type="scientific">Vibrio stylophorae</name>
    <dbReference type="NCBI Taxonomy" id="659351"/>
    <lineage>
        <taxon>Bacteria</taxon>
        <taxon>Pseudomonadati</taxon>
        <taxon>Pseudomonadota</taxon>
        <taxon>Gammaproteobacteria</taxon>
        <taxon>Vibrionales</taxon>
        <taxon>Vibrionaceae</taxon>
        <taxon>Vibrio</taxon>
    </lineage>
</organism>
<evidence type="ECO:0000256" key="2">
    <source>
        <dbReference type="ARBA" id="ARBA00022448"/>
    </source>
</evidence>
<dbReference type="InterPro" id="IPR003593">
    <property type="entry name" value="AAA+_ATPase"/>
</dbReference>
<evidence type="ECO:0000256" key="4">
    <source>
        <dbReference type="ARBA" id="ARBA00022840"/>
    </source>
</evidence>
<comment type="caution">
    <text evidence="7">The sequence shown here is derived from an EMBL/GenBank/DDBJ whole genome shotgun (WGS) entry which is preliminary data.</text>
</comment>
<evidence type="ECO:0000256" key="3">
    <source>
        <dbReference type="ARBA" id="ARBA00022741"/>
    </source>
</evidence>
<dbReference type="CDD" id="cd03294">
    <property type="entry name" value="ABC_Pro_Gly_Betaine"/>
    <property type="match status" value="1"/>
</dbReference>
<evidence type="ECO:0000313" key="7">
    <source>
        <dbReference type="EMBL" id="CAH0535606.1"/>
    </source>
</evidence>
<dbReference type="InterPro" id="IPR027417">
    <property type="entry name" value="P-loop_NTPase"/>
</dbReference>
<protein>
    <recommendedName>
        <fullName evidence="5">Quaternary amine transport ATP-binding protein</fullName>
        <ecNumber evidence="5">7.6.2.9</ecNumber>
    </recommendedName>
</protein>
<comment type="catalytic activity">
    <reaction evidence="5">
        <text>a quaternary ammonium(out) + ATP + H2O = a quaternary ammonium(in) + ADP + phosphate + H(+)</text>
        <dbReference type="Rhea" id="RHEA:11036"/>
        <dbReference type="ChEBI" id="CHEBI:15377"/>
        <dbReference type="ChEBI" id="CHEBI:15378"/>
        <dbReference type="ChEBI" id="CHEBI:30616"/>
        <dbReference type="ChEBI" id="CHEBI:35267"/>
        <dbReference type="ChEBI" id="CHEBI:43474"/>
        <dbReference type="ChEBI" id="CHEBI:456216"/>
    </reaction>
</comment>
<keyword evidence="3 5" id="KW-0547">Nucleotide-binding</keyword>
<reference evidence="7" key="1">
    <citation type="submission" date="2021-11" db="EMBL/GenBank/DDBJ databases">
        <authorList>
            <person name="Rodrigo-Torres L."/>
            <person name="Arahal R. D."/>
            <person name="Lucena T."/>
        </authorList>
    </citation>
    <scope>NUCLEOTIDE SEQUENCE</scope>
    <source>
        <strain evidence="7">CECT 7929</strain>
    </source>
</reference>
<dbReference type="Proteomes" id="UP000838672">
    <property type="component" value="Unassembled WGS sequence"/>
</dbReference>
<dbReference type="InterPro" id="IPR005892">
    <property type="entry name" value="Gly-betaine_transp_ATP-bd"/>
</dbReference>
<gene>
    <name evidence="7" type="primary">proV</name>
    <name evidence="7" type="ORF">VST7929_03138</name>
</gene>
<dbReference type="SMART" id="SM00382">
    <property type="entry name" value="AAA"/>
    <property type="match status" value="1"/>
</dbReference>
<dbReference type="InterPro" id="IPR051921">
    <property type="entry name" value="ABC_osmolyte_uptake_ATP-bind"/>
</dbReference>
<accession>A0ABN8DXX5</accession>
<dbReference type="GO" id="GO:0005524">
    <property type="term" value="F:ATP binding"/>
    <property type="evidence" value="ECO:0007669"/>
    <property type="project" value="UniProtKB-KW"/>
</dbReference>
<evidence type="ECO:0000256" key="1">
    <source>
        <dbReference type="ARBA" id="ARBA00005417"/>
    </source>
</evidence>
<dbReference type="SUPFAM" id="SSF54631">
    <property type="entry name" value="CBS-domain pair"/>
    <property type="match status" value="1"/>
</dbReference>
<dbReference type="EMBL" id="CAKLDI010000002">
    <property type="protein sequence ID" value="CAH0535606.1"/>
    <property type="molecule type" value="Genomic_DNA"/>
</dbReference>
<keyword evidence="5" id="KW-0472">Membrane</keyword>
<dbReference type="PANTHER" id="PTHR43869:SF1">
    <property type="entry name" value="GLYCINE BETAINE_PROLINE BETAINE TRANSPORT SYSTEM ATP-BINDING PROTEIN PROV"/>
    <property type="match status" value="1"/>
</dbReference>
<keyword evidence="2 5" id="KW-0813">Transport</keyword>
<proteinExistence type="inferred from homology"/>
<dbReference type="Gene3D" id="3.40.50.300">
    <property type="entry name" value="P-loop containing nucleotide triphosphate hydrolases"/>
    <property type="match status" value="1"/>
</dbReference>
<comment type="subunit">
    <text evidence="5">The complex is probably composed of two ATP-binding proteins, two transmembrane proteins and a solute-binding protein.</text>
</comment>